<proteinExistence type="inferred from homology"/>
<dbReference type="OrthoDB" id="116883at2759"/>
<keyword evidence="5" id="KW-1185">Reference proteome</keyword>
<dbReference type="AlphaFoldDB" id="A0A0K9PA09"/>
<dbReference type="SUPFAM" id="SSF110004">
    <property type="entry name" value="Glycolipid transfer protein, GLTP"/>
    <property type="match status" value="1"/>
</dbReference>
<protein>
    <submittedName>
        <fullName evidence="4">Sphingosine Transfer Protein</fullName>
    </submittedName>
</protein>
<accession>A0A0K9PA09</accession>
<dbReference type="GO" id="GO:0005829">
    <property type="term" value="C:cytosol"/>
    <property type="evidence" value="ECO:0000318"/>
    <property type="project" value="GO_Central"/>
</dbReference>
<organism evidence="4 5">
    <name type="scientific">Zostera marina</name>
    <name type="common">Eelgrass</name>
    <dbReference type="NCBI Taxonomy" id="29655"/>
    <lineage>
        <taxon>Eukaryota</taxon>
        <taxon>Viridiplantae</taxon>
        <taxon>Streptophyta</taxon>
        <taxon>Embryophyta</taxon>
        <taxon>Tracheophyta</taxon>
        <taxon>Spermatophyta</taxon>
        <taxon>Magnoliopsida</taxon>
        <taxon>Liliopsida</taxon>
        <taxon>Zosteraceae</taxon>
        <taxon>Zostera</taxon>
    </lineage>
</organism>
<dbReference type="GO" id="GO:1902388">
    <property type="term" value="F:ceramide 1-phosphate transfer activity"/>
    <property type="evidence" value="ECO:0000318"/>
    <property type="project" value="GO_Central"/>
</dbReference>
<dbReference type="GO" id="GO:1902387">
    <property type="term" value="F:ceramide 1-phosphate binding"/>
    <property type="evidence" value="ECO:0000318"/>
    <property type="project" value="GO_Central"/>
</dbReference>
<dbReference type="PANTHER" id="PTHR10219">
    <property type="entry name" value="GLYCOLIPID TRANSFER PROTEIN-RELATED"/>
    <property type="match status" value="1"/>
</dbReference>
<dbReference type="Pfam" id="PF08718">
    <property type="entry name" value="GLTP"/>
    <property type="match status" value="1"/>
</dbReference>
<reference evidence="5" key="1">
    <citation type="journal article" date="2016" name="Nature">
        <title>The genome of the seagrass Zostera marina reveals angiosperm adaptation to the sea.</title>
        <authorList>
            <person name="Olsen J.L."/>
            <person name="Rouze P."/>
            <person name="Verhelst B."/>
            <person name="Lin Y.-C."/>
            <person name="Bayer T."/>
            <person name="Collen J."/>
            <person name="Dattolo E."/>
            <person name="De Paoli E."/>
            <person name="Dittami S."/>
            <person name="Maumus F."/>
            <person name="Michel G."/>
            <person name="Kersting A."/>
            <person name="Lauritano C."/>
            <person name="Lohaus R."/>
            <person name="Toepel M."/>
            <person name="Tonon T."/>
            <person name="Vanneste K."/>
            <person name="Amirebrahimi M."/>
            <person name="Brakel J."/>
            <person name="Bostroem C."/>
            <person name="Chovatia M."/>
            <person name="Grimwood J."/>
            <person name="Jenkins J.W."/>
            <person name="Jueterbock A."/>
            <person name="Mraz A."/>
            <person name="Stam W.T."/>
            <person name="Tice H."/>
            <person name="Bornberg-Bauer E."/>
            <person name="Green P.J."/>
            <person name="Pearson G.A."/>
            <person name="Procaccini G."/>
            <person name="Duarte C.M."/>
            <person name="Schmutz J."/>
            <person name="Reusch T.B.H."/>
            <person name="Van de Peer Y."/>
        </authorList>
    </citation>
    <scope>NUCLEOTIDE SEQUENCE [LARGE SCALE GENOMIC DNA]</scope>
    <source>
        <strain evidence="5">cv. Finnish</strain>
    </source>
</reference>
<comment type="similarity">
    <text evidence="1">Belongs to the GLTP family.</text>
</comment>
<dbReference type="GO" id="GO:0120009">
    <property type="term" value="P:intermembrane lipid transfer"/>
    <property type="evidence" value="ECO:0000318"/>
    <property type="project" value="GO_Central"/>
</dbReference>
<keyword evidence="2" id="KW-0813">Transport</keyword>
<dbReference type="EMBL" id="LFYR01001011">
    <property type="protein sequence ID" value="KMZ65804.1"/>
    <property type="molecule type" value="Genomic_DNA"/>
</dbReference>
<name>A0A0K9PA09_ZOSMR</name>
<evidence type="ECO:0000256" key="1">
    <source>
        <dbReference type="ARBA" id="ARBA00007148"/>
    </source>
</evidence>
<dbReference type="InterPro" id="IPR014830">
    <property type="entry name" value="Glycolipid_transfer_prot_dom"/>
</dbReference>
<dbReference type="FunFam" id="1.10.3520.10:FF:000005">
    <property type="entry name" value="Accelerated cell death 11"/>
    <property type="match status" value="1"/>
</dbReference>
<dbReference type="Gene3D" id="1.10.3520.10">
    <property type="entry name" value="Glycolipid transfer protein"/>
    <property type="match status" value="1"/>
</dbReference>
<dbReference type="PANTHER" id="PTHR10219:SF43">
    <property type="entry name" value="GLYCOLIPID TRANSFER PROTEIN DOMAIN-CONTAINING PROTEIN"/>
    <property type="match status" value="1"/>
</dbReference>
<evidence type="ECO:0000313" key="5">
    <source>
        <dbReference type="Proteomes" id="UP000036987"/>
    </source>
</evidence>
<gene>
    <name evidence="4" type="ORF">ZOSMA_30G00840</name>
</gene>
<sequence>MGEIGDKPLLKMAVAFDDLADTVNSKEVDLEVGAFAIGCSQVSPLFGFLGFAFKIAEKDFVSKVEDLKEASKSVTSLELLLDLDVEKNCVKTGGSRSRNLLRVKRGLDMIRVLFENIIAEDDESIRAPASQAYDQVLAPYHGWPIRAAVSAGFYTLPTRKQLLEKFNEDENSAKVYMQKYIASSAVVIHYVEELFISRKLGTDW</sequence>
<evidence type="ECO:0000313" key="4">
    <source>
        <dbReference type="EMBL" id="KMZ65804.1"/>
    </source>
</evidence>
<dbReference type="Proteomes" id="UP000036987">
    <property type="component" value="Unassembled WGS sequence"/>
</dbReference>
<comment type="caution">
    <text evidence="4">The sequence shown here is derived from an EMBL/GenBank/DDBJ whole genome shotgun (WGS) entry which is preliminary data.</text>
</comment>
<dbReference type="OMA" id="FSHACTL"/>
<dbReference type="InterPro" id="IPR036497">
    <property type="entry name" value="GLTP_sf"/>
</dbReference>
<dbReference type="GO" id="GO:0035627">
    <property type="term" value="P:ceramide transport"/>
    <property type="evidence" value="ECO:0000318"/>
    <property type="project" value="GO_Central"/>
</dbReference>
<evidence type="ECO:0000259" key="3">
    <source>
        <dbReference type="Pfam" id="PF08718"/>
    </source>
</evidence>
<feature type="domain" description="Glycolipid transfer protein" evidence="3">
    <location>
        <begin position="31"/>
        <end position="168"/>
    </location>
</feature>
<evidence type="ECO:0000256" key="2">
    <source>
        <dbReference type="ARBA" id="ARBA00022448"/>
    </source>
</evidence>